<organism evidence="1">
    <name type="scientific">viral metagenome</name>
    <dbReference type="NCBI Taxonomy" id="1070528"/>
    <lineage>
        <taxon>unclassified sequences</taxon>
        <taxon>metagenomes</taxon>
        <taxon>organismal metagenomes</taxon>
    </lineage>
</organism>
<dbReference type="EMBL" id="MN740467">
    <property type="protein sequence ID" value="QHU27978.1"/>
    <property type="molecule type" value="Genomic_DNA"/>
</dbReference>
<evidence type="ECO:0000313" key="1">
    <source>
        <dbReference type="EMBL" id="QHU27978.1"/>
    </source>
</evidence>
<reference evidence="1" key="1">
    <citation type="journal article" date="2020" name="Nature">
        <title>Giant virus diversity and host interactions through global metagenomics.</title>
        <authorList>
            <person name="Schulz F."/>
            <person name="Roux S."/>
            <person name="Paez-Espino D."/>
            <person name="Jungbluth S."/>
            <person name="Walsh D.A."/>
            <person name="Denef V.J."/>
            <person name="McMahon K.D."/>
            <person name="Konstantinidis K.T."/>
            <person name="Eloe-Fadrosh E.A."/>
            <person name="Kyrpides N.C."/>
            <person name="Woyke T."/>
        </authorList>
    </citation>
    <scope>NUCLEOTIDE SEQUENCE</scope>
    <source>
        <strain evidence="1">GVMAG-M-3300027769-26</strain>
    </source>
</reference>
<accession>A0A6C0LDZ4</accession>
<dbReference type="AlphaFoldDB" id="A0A6C0LDZ4"/>
<name>A0A6C0LDZ4_9ZZZZ</name>
<proteinExistence type="predicted"/>
<sequence length="83" mass="9076">MNTRSRTATAVSVTASPVAATAGQVMDMPAEQLCPCGGGQSCIVDRRWVGDWVHEDDVFTNARLPIRKNCFTNFTAAQKKLLY</sequence>
<protein>
    <submittedName>
        <fullName evidence="1">Uncharacterized protein</fullName>
    </submittedName>
</protein>